<feature type="chain" id="PRO_5016057953" description="Endonuclease/exonuclease/phosphatase domain-containing protein" evidence="1">
    <location>
        <begin position="28"/>
        <end position="285"/>
    </location>
</feature>
<proteinExistence type="predicted"/>
<dbReference type="SUPFAM" id="SSF56219">
    <property type="entry name" value="DNase I-like"/>
    <property type="match status" value="1"/>
</dbReference>
<dbReference type="GO" id="GO:0000175">
    <property type="term" value="F:3'-5'-RNA exonuclease activity"/>
    <property type="evidence" value="ECO:0007669"/>
    <property type="project" value="TreeGrafter"/>
</dbReference>
<evidence type="ECO:0000259" key="2">
    <source>
        <dbReference type="Pfam" id="PF03372"/>
    </source>
</evidence>
<name>A0A2U8E305_9BACT</name>
<dbReference type="AlphaFoldDB" id="A0A2U8E305"/>
<feature type="signal peptide" evidence="1">
    <location>
        <begin position="1"/>
        <end position="27"/>
    </location>
</feature>
<dbReference type="EMBL" id="CP023004">
    <property type="protein sequence ID" value="AWI09253.1"/>
    <property type="molecule type" value="Genomic_DNA"/>
</dbReference>
<dbReference type="InterPro" id="IPR005135">
    <property type="entry name" value="Endo/exonuclease/phosphatase"/>
</dbReference>
<sequence>MKKVIQVFVAAAIILQAANLCPASAPATSQKETKLRLCTFNIRGDKPSDGPNQWVHRKDWLCEIIRNNDFDIVGFQEAVLKQFEDILERVPHGFVGIRGLYNPIIYKTERFELLQTDTFWLSETMAPGSVGWDGKYDRYCTWARFKERKSGNVFLVFNTHFDHRGVNARTKAAELMIAQIKRIAKEGEPVFFCGDLNRRDTTEAYKLLAAVFNDTYITAPVKTGPMNTAHSWGRIEPIHRIDYIFVNNEVNVTDYHVIDDKRGDNLYPSDHYPVYINAIIGKKKP</sequence>
<gene>
    <name evidence="3" type="ORF">CKA38_08370</name>
</gene>
<keyword evidence="1" id="KW-0732">Signal</keyword>
<evidence type="ECO:0000256" key="1">
    <source>
        <dbReference type="SAM" id="SignalP"/>
    </source>
</evidence>
<keyword evidence="4" id="KW-1185">Reference proteome</keyword>
<dbReference type="RefSeq" id="WP_108825065.1">
    <property type="nucleotide sequence ID" value="NZ_CP023004.1"/>
</dbReference>
<dbReference type="Proteomes" id="UP000244896">
    <property type="component" value="Chromosome"/>
</dbReference>
<dbReference type="InterPro" id="IPR036691">
    <property type="entry name" value="Endo/exonu/phosph_ase_sf"/>
</dbReference>
<dbReference type="CDD" id="cd09083">
    <property type="entry name" value="EEP-1"/>
    <property type="match status" value="1"/>
</dbReference>
<evidence type="ECO:0000313" key="4">
    <source>
        <dbReference type="Proteomes" id="UP000244896"/>
    </source>
</evidence>
<organism evidence="3 4">
    <name type="scientific">Ereboglobus luteus</name>
    <dbReference type="NCBI Taxonomy" id="1796921"/>
    <lineage>
        <taxon>Bacteria</taxon>
        <taxon>Pseudomonadati</taxon>
        <taxon>Verrucomicrobiota</taxon>
        <taxon>Opitutia</taxon>
        <taxon>Opitutales</taxon>
        <taxon>Opitutaceae</taxon>
        <taxon>Ereboglobus</taxon>
    </lineage>
</organism>
<dbReference type="KEGG" id="elut:CKA38_08370"/>
<dbReference type="Gene3D" id="3.60.10.10">
    <property type="entry name" value="Endonuclease/exonuclease/phosphatase"/>
    <property type="match status" value="1"/>
</dbReference>
<protein>
    <recommendedName>
        <fullName evidence="2">Endonuclease/exonuclease/phosphatase domain-containing protein</fullName>
    </recommendedName>
</protein>
<dbReference type="OrthoDB" id="9793162at2"/>
<reference evidence="3 4" key="1">
    <citation type="journal article" date="2018" name="Syst. Appl. Microbiol.">
        <title>Ereboglobus luteus gen. nov. sp. nov. from cockroach guts, and new insights into the oxygen relationship of the genera Opitutus and Didymococcus (Verrucomicrobia: Opitutaceae).</title>
        <authorList>
            <person name="Tegtmeier D."/>
            <person name="Belitz A."/>
            <person name="Radek R."/>
            <person name="Heimerl T."/>
            <person name="Brune A."/>
        </authorList>
    </citation>
    <scope>NUCLEOTIDE SEQUENCE [LARGE SCALE GENOMIC DNA]</scope>
    <source>
        <strain evidence="3 4">Ho45</strain>
    </source>
</reference>
<dbReference type="PANTHER" id="PTHR12121">
    <property type="entry name" value="CARBON CATABOLITE REPRESSOR PROTEIN 4"/>
    <property type="match status" value="1"/>
</dbReference>
<dbReference type="InterPro" id="IPR050410">
    <property type="entry name" value="CCR4/nocturin_mRNA_transcr"/>
</dbReference>
<dbReference type="PANTHER" id="PTHR12121:SF36">
    <property type="entry name" value="ENDONUCLEASE_EXONUCLEASE_PHOSPHATASE DOMAIN-CONTAINING PROTEIN"/>
    <property type="match status" value="1"/>
</dbReference>
<feature type="domain" description="Endonuclease/exonuclease/phosphatase" evidence="2">
    <location>
        <begin position="38"/>
        <end position="271"/>
    </location>
</feature>
<accession>A0A2U8E305</accession>
<evidence type="ECO:0000313" key="3">
    <source>
        <dbReference type="EMBL" id="AWI09253.1"/>
    </source>
</evidence>
<dbReference type="Pfam" id="PF03372">
    <property type="entry name" value="Exo_endo_phos"/>
    <property type="match status" value="1"/>
</dbReference>